<protein>
    <submittedName>
        <fullName evidence="1">Uncharacterized protein</fullName>
    </submittedName>
</protein>
<organism evidence="1 2">
    <name type="scientific">Periplaneta americana</name>
    <name type="common">American cockroach</name>
    <name type="synonym">Blatta americana</name>
    <dbReference type="NCBI Taxonomy" id="6978"/>
    <lineage>
        <taxon>Eukaryota</taxon>
        <taxon>Metazoa</taxon>
        <taxon>Ecdysozoa</taxon>
        <taxon>Arthropoda</taxon>
        <taxon>Hexapoda</taxon>
        <taxon>Insecta</taxon>
        <taxon>Pterygota</taxon>
        <taxon>Neoptera</taxon>
        <taxon>Polyneoptera</taxon>
        <taxon>Dictyoptera</taxon>
        <taxon>Blattodea</taxon>
        <taxon>Blattoidea</taxon>
        <taxon>Blattidae</taxon>
        <taxon>Blattinae</taxon>
        <taxon>Periplaneta</taxon>
    </lineage>
</organism>
<reference evidence="1 2" key="1">
    <citation type="journal article" date="2022" name="Allergy">
        <title>Genome assembly and annotation of Periplaneta americana reveal a comprehensive cockroach allergen profile.</title>
        <authorList>
            <person name="Wang L."/>
            <person name="Xiong Q."/>
            <person name="Saelim N."/>
            <person name="Wang L."/>
            <person name="Nong W."/>
            <person name="Wan A.T."/>
            <person name="Shi M."/>
            <person name="Liu X."/>
            <person name="Cao Q."/>
            <person name="Hui J.H.L."/>
            <person name="Sookrung N."/>
            <person name="Leung T.F."/>
            <person name="Tungtrongchitr A."/>
            <person name="Tsui S.K.W."/>
        </authorList>
    </citation>
    <scope>NUCLEOTIDE SEQUENCE [LARGE SCALE GENOMIC DNA]</scope>
    <source>
        <strain evidence="1">PWHHKU_190912</strain>
    </source>
</reference>
<accession>A0ABQ8TRX1</accession>
<proteinExistence type="predicted"/>
<evidence type="ECO:0000313" key="1">
    <source>
        <dbReference type="EMBL" id="KAJ4449384.1"/>
    </source>
</evidence>
<dbReference type="EMBL" id="JAJSOF020000003">
    <property type="protein sequence ID" value="KAJ4449384.1"/>
    <property type="molecule type" value="Genomic_DNA"/>
</dbReference>
<comment type="caution">
    <text evidence="1">The sequence shown here is derived from an EMBL/GenBank/DDBJ whole genome shotgun (WGS) entry which is preliminary data.</text>
</comment>
<sequence>MQQRRIRDREAEKVEREKKLVLEGKIPVEEASKELMNHPVFRISRLTKTIIEEKKVKAKHPPLSALPSYYYDVEVDKVNAGEPAAVLGISAGRDSETSVAVTGDECFMDDDDVTQGFMFTPEHYDKLKYESPSSENCVNWRRSMSCTRWQTRLLVL</sequence>
<name>A0ABQ8TRX1_PERAM</name>
<evidence type="ECO:0000313" key="2">
    <source>
        <dbReference type="Proteomes" id="UP001148838"/>
    </source>
</evidence>
<keyword evidence="2" id="KW-1185">Reference proteome</keyword>
<dbReference type="Proteomes" id="UP001148838">
    <property type="component" value="Unassembled WGS sequence"/>
</dbReference>
<gene>
    <name evidence="1" type="ORF">ANN_00783</name>
</gene>